<dbReference type="InterPro" id="IPR001789">
    <property type="entry name" value="Sig_transdc_resp-reg_receiver"/>
</dbReference>
<dbReference type="InterPro" id="IPR058245">
    <property type="entry name" value="NreC/VraR/RcsB-like_REC"/>
</dbReference>
<accession>A0ABY8CSG3</accession>
<organism evidence="8 9">
    <name type="scientific">Sinorhizobium numidicum</name>
    <dbReference type="NCBI Taxonomy" id="680248"/>
    <lineage>
        <taxon>Bacteria</taxon>
        <taxon>Pseudomonadati</taxon>
        <taxon>Pseudomonadota</taxon>
        <taxon>Alphaproteobacteria</taxon>
        <taxon>Hyphomicrobiales</taxon>
        <taxon>Rhizobiaceae</taxon>
        <taxon>Sinorhizobium/Ensifer group</taxon>
        <taxon>Sinorhizobium</taxon>
    </lineage>
</organism>
<dbReference type="Gene3D" id="3.40.50.2300">
    <property type="match status" value="1"/>
</dbReference>
<dbReference type="Proteomes" id="UP001235547">
    <property type="component" value="Chromosome 2"/>
</dbReference>
<dbReference type="PRINTS" id="PR00038">
    <property type="entry name" value="HTHLUXR"/>
</dbReference>
<dbReference type="EMBL" id="CP120370">
    <property type="protein sequence ID" value="WEX81591.1"/>
    <property type="molecule type" value="Genomic_DNA"/>
</dbReference>
<evidence type="ECO:0000313" key="9">
    <source>
        <dbReference type="Proteomes" id="UP001235547"/>
    </source>
</evidence>
<feature type="modified residue" description="4-aspartylphosphate" evidence="5">
    <location>
        <position position="67"/>
    </location>
</feature>
<gene>
    <name evidence="8" type="ORF">PYH38_001028</name>
</gene>
<dbReference type="PANTHER" id="PTHR43214:SF41">
    <property type="entry name" value="NITRATE_NITRITE RESPONSE REGULATOR PROTEIN NARP"/>
    <property type="match status" value="1"/>
</dbReference>
<sequence length="226" mass="24952">MDANSGHAADAPMNLRIIILDDHFIVLDGVCRLIETVPGWQVVAGCTHAREAAKVLRSEPVDVAVVDLRMPEIDGLEFIRRIRPVKPDLAIILLTADISDQDLAEAARLRVNGIVLKEQAPKELLDCIRAVASGDTYCEDQILRTAMERVRAHNAEQDEILDILTQRELEVSRLAAMGLRSREIGAKLSITPGTVKLHLHSVYNKLGISSRVELANFSHRMNLVGS</sequence>
<dbReference type="SUPFAM" id="SSF46894">
    <property type="entry name" value="C-terminal effector domain of the bipartite response regulators"/>
    <property type="match status" value="1"/>
</dbReference>
<dbReference type="CDD" id="cd17535">
    <property type="entry name" value="REC_NarL-like"/>
    <property type="match status" value="1"/>
</dbReference>
<evidence type="ECO:0000313" key="8">
    <source>
        <dbReference type="EMBL" id="WEX81591.1"/>
    </source>
</evidence>
<evidence type="ECO:0000256" key="3">
    <source>
        <dbReference type="ARBA" id="ARBA00023125"/>
    </source>
</evidence>
<evidence type="ECO:0000256" key="1">
    <source>
        <dbReference type="ARBA" id="ARBA00022553"/>
    </source>
</evidence>
<name>A0ABY8CSG3_9HYPH</name>
<keyword evidence="3" id="KW-0238">DNA-binding</keyword>
<evidence type="ECO:0000259" key="6">
    <source>
        <dbReference type="PROSITE" id="PS50043"/>
    </source>
</evidence>
<feature type="domain" description="HTH luxR-type" evidence="6">
    <location>
        <begin position="157"/>
        <end position="222"/>
    </location>
</feature>
<evidence type="ECO:0000256" key="4">
    <source>
        <dbReference type="ARBA" id="ARBA00023163"/>
    </source>
</evidence>
<dbReference type="SUPFAM" id="SSF52172">
    <property type="entry name" value="CheY-like"/>
    <property type="match status" value="1"/>
</dbReference>
<dbReference type="InterPro" id="IPR039420">
    <property type="entry name" value="WalR-like"/>
</dbReference>
<keyword evidence="4" id="KW-0804">Transcription</keyword>
<keyword evidence="9" id="KW-1185">Reference proteome</keyword>
<dbReference type="SMART" id="SM00448">
    <property type="entry name" value="REC"/>
    <property type="match status" value="1"/>
</dbReference>
<keyword evidence="2" id="KW-0805">Transcription regulation</keyword>
<dbReference type="Pfam" id="PF00196">
    <property type="entry name" value="GerE"/>
    <property type="match status" value="1"/>
</dbReference>
<dbReference type="PROSITE" id="PS50110">
    <property type="entry name" value="RESPONSE_REGULATORY"/>
    <property type="match status" value="1"/>
</dbReference>
<dbReference type="RefSeq" id="WP_280732346.1">
    <property type="nucleotide sequence ID" value="NZ_CP120370.1"/>
</dbReference>
<feature type="domain" description="Response regulatory" evidence="7">
    <location>
        <begin position="16"/>
        <end position="132"/>
    </location>
</feature>
<evidence type="ECO:0000256" key="5">
    <source>
        <dbReference type="PROSITE-ProRule" id="PRU00169"/>
    </source>
</evidence>
<evidence type="ECO:0000256" key="2">
    <source>
        <dbReference type="ARBA" id="ARBA00023015"/>
    </source>
</evidence>
<dbReference type="PANTHER" id="PTHR43214">
    <property type="entry name" value="TWO-COMPONENT RESPONSE REGULATOR"/>
    <property type="match status" value="1"/>
</dbReference>
<protein>
    <submittedName>
        <fullName evidence="8">Response regulator transcription factor</fullName>
    </submittedName>
</protein>
<dbReference type="InterPro" id="IPR000792">
    <property type="entry name" value="Tscrpt_reg_LuxR_C"/>
</dbReference>
<reference evidence="8 9" key="1">
    <citation type="submission" date="2023-03" db="EMBL/GenBank/DDBJ databases">
        <authorList>
            <person name="Kaur S."/>
            <person name="Espinosa-Saiz D."/>
            <person name="Velazquez E."/>
            <person name="Menendez E."/>
            <person name="diCenzo G.C."/>
        </authorList>
    </citation>
    <scope>NUCLEOTIDE SEQUENCE [LARGE SCALE GENOMIC DNA]</scope>
    <source>
        <strain evidence="8 9">LMG 27395</strain>
    </source>
</reference>
<proteinExistence type="predicted"/>
<dbReference type="CDD" id="cd06170">
    <property type="entry name" value="LuxR_C_like"/>
    <property type="match status" value="1"/>
</dbReference>
<keyword evidence="1 5" id="KW-0597">Phosphoprotein</keyword>
<dbReference type="PROSITE" id="PS50043">
    <property type="entry name" value="HTH_LUXR_2"/>
    <property type="match status" value="1"/>
</dbReference>
<evidence type="ECO:0000259" key="7">
    <source>
        <dbReference type="PROSITE" id="PS50110"/>
    </source>
</evidence>
<dbReference type="InterPro" id="IPR011006">
    <property type="entry name" value="CheY-like_superfamily"/>
</dbReference>
<dbReference type="InterPro" id="IPR016032">
    <property type="entry name" value="Sig_transdc_resp-reg_C-effctor"/>
</dbReference>
<dbReference type="SMART" id="SM00421">
    <property type="entry name" value="HTH_LUXR"/>
    <property type="match status" value="1"/>
</dbReference>
<dbReference type="PROSITE" id="PS00622">
    <property type="entry name" value="HTH_LUXR_1"/>
    <property type="match status" value="1"/>
</dbReference>
<dbReference type="Pfam" id="PF00072">
    <property type="entry name" value="Response_reg"/>
    <property type="match status" value="1"/>
</dbReference>